<name>A0A437K481_9BACI</name>
<evidence type="ECO:0000313" key="2">
    <source>
        <dbReference type="Proteomes" id="UP000288024"/>
    </source>
</evidence>
<gene>
    <name evidence="1" type="ORF">EM808_24640</name>
</gene>
<sequence length="406" mass="46582">MNLSFLKESIIKICKEIEELPPEKRNRGTVYFNGVSTTKEIFNNETYEKTLSKLLDEKTGLSKVVSYTMIAGNLNKIINNNLDTTNKSKQITDDIQKFSKYANNTQKHSVYIPIKGLDLFDTEEVYFSPNIKIHNLNMKRIIDFLTIGTFDDADVKYLSPTMLEVSTETADIEKSGEFAIEIGKYIVNFFRLADFFGWNEENLAVRLPGFGGTRESMRAYIVKEDSNSTTFTYQQVKDLSENYELDDKEYINYIGYEKFGHLLQKNLDHNLGSMDKSILRALTWFGESKVEHDLGARFVKLTLAVETLLNSNDSDPITATLRDRTAFILGKEVSERIDISKEMSTLYKQRSGIVHHGKSDVDLKSLLKLESYTADLIRAFLTDKDYLGITDKTELHKQIEKLKFKS</sequence>
<accession>A0A437K481</accession>
<keyword evidence="2" id="KW-1185">Reference proteome</keyword>
<dbReference type="EMBL" id="RZTZ01000017">
    <property type="protein sequence ID" value="RVT57417.1"/>
    <property type="molecule type" value="Genomic_DNA"/>
</dbReference>
<dbReference type="AlphaFoldDB" id="A0A437K481"/>
<reference evidence="1 2" key="1">
    <citation type="submission" date="2019-01" db="EMBL/GenBank/DDBJ databases">
        <title>Bacillus sp. M5HDSG1-1, whole genome shotgun sequence.</title>
        <authorList>
            <person name="Tuo L."/>
        </authorList>
    </citation>
    <scope>NUCLEOTIDE SEQUENCE [LARGE SCALE GENOMIC DNA]</scope>
    <source>
        <strain evidence="1 2">M5HDSG1-1</strain>
    </source>
</reference>
<proteinExistence type="predicted"/>
<protein>
    <submittedName>
        <fullName evidence="1">Uncharacterized protein</fullName>
    </submittedName>
</protein>
<comment type="caution">
    <text evidence="1">The sequence shown here is derived from an EMBL/GenBank/DDBJ whole genome shotgun (WGS) entry which is preliminary data.</text>
</comment>
<dbReference type="RefSeq" id="WP_127741863.1">
    <property type="nucleotide sequence ID" value="NZ_RZTZ01000017.1"/>
</dbReference>
<evidence type="ECO:0000313" key="1">
    <source>
        <dbReference type="EMBL" id="RVT57417.1"/>
    </source>
</evidence>
<organism evidence="1 2">
    <name type="scientific">Niallia taxi</name>
    <dbReference type="NCBI Taxonomy" id="2499688"/>
    <lineage>
        <taxon>Bacteria</taxon>
        <taxon>Bacillati</taxon>
        <taxon>Bacillota</taxon>
        <taxon>Bacilli</taxon>
        <taxon>Bacillales</taxon>
        <taxon>Bacillaceae</taxon>
        <taxon>Niallia</taxon>
    </lineage>
</organism>
<dbReference type="Proteomes" id="UP000288024">
    <property type="component" value="Unassembled WGS sequence"/>
</dbReference>